<dbReference type="Gene3D" id="3.90.550.10">
    <property type="entry name" value="Spore Coat Polysaccharide Biosynthesis Protein SpsA, Chain A"/>
    <property type="match status" value="1"/>
</dbReference>
<reference evidence="2 3" key="1">
    <citation type="submission" date="2013-03" db="EMBL/GenBank/DDBJ databases">
        <authorList>
            <person name="Fiebig A."/>
            <person name="Goeker M."/>
            <person name="Klenk H.-P.P."/>
        </authorList>
    </citation>
    <scope>NUCLEOTIDE SEQUENCE [LARGE SCALE GENOMIC DNA]</scope>
    <source>
        <strain evidence="2 3">DSM 17492</strain>
    </source>
</reference>
<dbReference type="CDD" id="cd00761">
    <property type="entry name" value="Glyco_tranf_GTA_type"/>
    <property type="match status" value="1"/>
</dbReference>
<evidence type="ECO:0000259" key="1">
    <source>
        <dbReference type="Pfam" id="PF00535"/>
    </source>
</evidence>
<dbReference type="Proteomes" id="UP000025047">
    <property type="component" value="Unassembled WGS sequence"/>
</dbReference>
<dbReference type="eggNOG" id="COG0463">
    <property type="taxonomic scope" value="Bacteria"/>
</dbReference>
<dbReference type="OrthoDB" id="5291101at2"/>
<organism evidence="2 3">
    <name type="scientific">Limimaricola hongkongensis DSM 17492</name>
    <dbReference type="NCBI Taxonomy" id="1122180"/>
    <lineage>
        <taxon>Bacteria</taxon>
        <taxon>Pseudomonadati</taxon>
        <taxon>Pseudomonadota</taxon>
        <taxon>Alphaproteobacteria</taxon>
        <taxon>Rhodobacterales</taxon>
        <taxon>Paracoccaceae</taxon>
        <taxon>Limimaricola</taxon>
    </lineage>
</organism>
<comment type="caution">
    <text evidence="2">The sequence shown here is derived from an EMBL/GenBank/DDBJ whole genome shotgun (WGS) entry which is preliminary data.</text>
</comment>
<proteinExistence type="predicted"/>
<evidence type="ECO:0000313" key="3">
    <source>
        <dbReference type="Proteomes" id="UP000025047"/>
    </source>
</evidence>
<feature type="domain" description="Glycosyltransferase 2-like" evidence="1">
    <location>
        <begin position="19"/>
        <end position="126"/>
    </location>
</feature>
<keyword evidence="3" id="KW-1185">Reference proteome</keyword>
<accession>A0A017H878</accession>
<dbReference type="SUPFAM" id="SSF53448">
    <property type="entry name" value="Nucleotide-diphospho-sugar transferases"/>
    <property type="match status" value="1"/>
</dbReference>
<dbReference type="Pfam" id="PF00535">
    <property type="entry name" value="Glycos_transf_2"/>
    <property type="match status" value="1"/>
</dbReference>
<dbReference type="STRING" id="1122180.Lokhon_02185"/>
<dbReference type="InterPro" id="IPR029044">
    <property type="entry name" value="Nucleotide-diphossugar_trans"/>
</dbReference>
<dbReference type="RefSeq" id="WP_017929926.1">
    <property type="nucleotide sequence ID" value="NZ_KB823006.1"/>
</dbReference>
<dbReference type="HOGENOM" id="CLU_025996_25_3_5"/>
<dbReference type="EMBL" id="APGJ01000007">
    <property type="protein sequence ID" value="EYD70551.1"/>
    <property type="molecule type" value="Genomic_DNA"/>
</dbReference>
<protein>
    <recommendedName>
        <fullName evidence="1">Glycosyltransferase 2-like domain-containing protein</fullName>
    </recommendedName>
</protein>
<dbReference type="InterPro" id="IPR001173">
    <property type="entry name" value="Glyco_trans_2-like"/>
</dbReference>
<sequence>MSEAAAKGPAPDLAPDLAVVIPVWNDTDGLDRLLGQIAGIEAVSQVVVVDDASDIPADPARRGWSAARLGADLVFARNAQQRGAGYARNRGLQKVTAGRVIFFDSDDRFTPEFARLMEELPRDGFDFGLFAHADSRVAQAGGWGPLAGDERIWERVGIIGALAELPAGKIPELIQLSAYPWNKVYRTGFLRETGIRCTEIMVHNDIELHWLSFLRARRILVSDRVAALHVVQRNGARLTNRSGAERLEMFRALDPVAQEIAGTGPAFTLPFAKFVMALFHWAMGQLAPEHHDIFRARIRGFLARHLDAAAFARIARAEPELAARINDHLAWQPRAVPA</sequence>
<dbReference type="AlphaFoldDB" id="A0A017H878"/>
<name>A0A017H878_9RHOB</name>
<gene>
    <name evidence="2" type="ORF">Lokhon_02185</name>
</gene>
<evidence type="ECO:0000313" key="2">
    <source>
        <dbReference type="EMBL" id="EYD70551.1"/>
    </source>
</evidence>
<dbReference type="PATRIC" id="fig|1122180.6.peg.2170"/>